<evidence type="ECO:0000313" key="6">
    <source>
        <dbReference type="EMBL" id="KAE8388236.1"/>
    </source>
</evidence>
<dbReference type="Pfam" id="PF04082">
    <property type="entry name" value="Fungal_trans"/>
    <property type="match status" value="1"/>
</dbReference>
<dbReference type="PANTHER" id="PTHR31001">
    <property type="entry name" value="UNCHARACTERIZED TRANSCRIPTIONAL REGULATORY PROTEIN"/>
    <property type="match status" value="1"/>
</dbReference>
<evidence type="ECO:0000256" key="4">
    <source>
        <dbReference type="ARBA" id="ARBA00023242"/>
    </source>
</evidence>
<dbReference type="InterPro" id="IPR007219">
    <property type="entry name" value="XnlR_reg_dom"/>
</dbReference>
<sequence>MMPQSVPHGRRRDKPILSYFVCDRQSPCSSCLRHGRTKECKYSSSEQECKDARVSRLEKLVTQMRDQMRVMEQNSRQASGIPVSSSLEPFLESASRLTPFFSQIRILKDELSDGHSEAGRITRISLLSGHPSLPKEQILAMIPHARFLAEYSKFWVDTTAAPIMWVGLLVSVMSVSAFLQQQDNGAFNIGNWILIGVIAQLALCMGLPHNPSHWPNIRPLEAEFRRRLWITLYYINSFTSTQLGLPHIYHQGFSITAAKIYDVAEAGPPSFAVIAILDAKLERAIDSIPGQSKCRSLETSIMGSPATTLNRIFIDILMRENAKSSKLCINAALVILEQQQTISEEAQPGYIIFGIRWGVASSLNHEFQQVTMILCFALTQFHGSHLDPIESGVLYRWDEILEDLDIAKCLWENDADRSIVARRAATATTSALKQDFDKVNAGAVQCYFGDHDAGPNMMVDPPCSVVDADMVAFGSSWDDFIAEPIEGDWTGMN</sequence>
<dbReference type="CDD" id="cd12148">
    <property type="entry name" value="fungal_TF_MHR"/>
    <property type="match status" value="1"/>
</dbReference>
<accession>A0A5N7C2C2</accession>
<comment type="subcellular location">
    <subcellularLocation>
        <location evidence="1">Nucleus</location>
    </subcellularLocation>
</comment>
<keyword evidence="4" id="KW-0539">Nucleus</keyword>
<dbReference type="GO" id="GO:0006351">
    <property type="term" value="P:DNA-templated transcription"/>
    <property type="evidence" value="ECO:0007669"/>
    <property type="project" value="InterPro"/>
</dbReference>
<feature type="domain" description="Xylanolytic transcriptional activator regulatory" evidence="5">
    <location>
        <begin position="191"/>
        <end position="266"/>
    </location>
</feature>
<dbReference type="GO" id="GO:0008270">
    <property type="term" value="F:zinc ion binding"/>
    <property type="evidence" value="ECO:0007669"/>
    <property type="project" value="InterPro"/>
</dbReference>
<evidence type="ECO:0000256" key="2">
    <source>
        <dbReference type="ARBA" id="ARBA00023015"/>
    </source>
</evidence>
<dbReference type="InterPro" id="IPR050613">
    <property type="entry name" value="Sec_Metabolite_Reg"/>
</dbReference>
<evidence type="ECO:0000256" key="1">
    <source>
        <dbReference type="ARBA" id="ARBA00004123"/>
    </source>
</evidence>
<proteinExistence type="predicted"/>
<dbReference type="EMBL" id="ML735281">
    <property type="protein sequence ID" value="KAE8388236.1"/>
    <property type="molecule type" value="Genomic_DNA"/>
</dbReference>
<dbReference type="Proteomes" id="UP000326877">
    <property type="component" value="Unassembled WGS sequence"/>
</dbReference>
<keyword evidence="2" id="KW-0805">Transcription regulation</keyword>
<dbReference type="OrthoDB" id="4934715at2759"/>
<evidence type="ECO:0000256" key="3">
    <source>
        <dbReference type="ARBA" id="ARBA00023163"/>
    </source>
</evidence>
<dbReference type="GO" id="GO:0003677">
    <property type="term" value="F:DNA binding"/>
    <property type="evidence" value="ECO:0007669"/>
    <property type="project" value="InterPro"/>
</dbReference>
<keyword evidence="3" id="KW-0804">Transcription</keyword>
<dbReference type="PANTHER" id="PTHR31001:SF40">
    <property type="entry name" value="ZN(II)2CYS6 TRANSCRIPTION FACTOR (EUROFUNG)"/>
    <property type="match status" value="1"/>
</dbReference>
<reference evidence="6" key="1">
    <citation type="submission" date="2019-04" db="EMBL/GenBank/DDBJ databases">
        <title>Friends and foes A comparative genomics studyof 23 Aspergillus species from section Flavi.</title>
        <authorList>
            <consortium name="DOE Joint Genome Institute"/>
            <person name="Kjaerbolling I."/>
            <person name="Vesth T."/>
            <person name="Frisvad J.C."/>
            <person name="Nybo J.L."/>
            <person name="Theobald S."/>
            <person name="Kildgaard S."/>
            <person name="Isbrandt T."/>
            <person name="Kuo A."/>
            <person name="Sato A."/>
            <person name="Lyhne E.K."/>
            <person name="Kogle M.E."/>
            <person name="Wiebenga A."/>
            <person name="Kun R.S."/>
            <person name="Lubbers R.J."/>
            <person name="Makela M.R."/>
            <person name="Barry K."/>
            <person name="Chovatia M."/>
            <person name="Clum A."/>
            <person name="Daum C."/>
            <person name="Haridas S."/>
            <person name="He G."/>
            <person name="LaButti K."/>
            <person name="Lipzen A."/>
            <person name="Mondo S."/>
            <person name="Riley R."/>
            <person name="Salamov A."/>
            <person name="Simmons B.A."/>
            <person name="Magnuson J.K."/>
            <person name="Henrissat B."/>
            <person name="Mortensen U.H."/>
            <person name="Larsen T.O."/>
            <person name="Devries R.P."/>
            <person name="Grigoriev I.V."/>
            <person name="Machida M."/>
            <person name="Baker S.E."/>
            <person name="Andersen M.R."/>
        </authorList>
    </citation>
    <scope>NUCLEOTIDE SEQUENCE [LARGE SCALE GENOMIC DNA]</scope>
    <source>
        <strain evidence="6">IBT 14317</strain>
    </source>
</reference>
<evidence type="ECO:0000259" key="5">
    <source>
        <dbReference type="SMART" id="SM00906"/>
    </source>
</evidence>
<dbReference type="GO" id="GO:0005634">
    <property type="term" value="C:nucleus"/>
    <property type="evidence" value="ECO:0007669"/>
    <property type="project" value="UniProtKB-SubCell"/>
</dbReference>
<dbReference type="AlphaFoldDB" id="A0A5N7C2C2"/>
<name>A0A5N7C2C2_PETAA</name>
<dbReference type="SMART" id="SM00906">
    <property type="entry name" value="Fungal_trans"/>
    <property type="match status" value="1"/>
</dbReference>
<gene>
    <name evidence="6" type="ORF">BDV23DRAFT_174063</name>
</gene>
<protein>
    <recommendedName>
        <fullName evidence="5">Xylanolytic transcriptional activator regulatory domain-containing protein</fullName>
    </recommendedName>
</protein>
<organism evidence="6">
    <name type="scientific">Petromyces alliaceus</name>
    <name type="common">Aspergillus alliaceus</name>
    <dbReference type="NCBI Taxonomy" id="209559"/>
    <lineage>
        <taxon>Eukaryota</taxon>
        <taxon>Fungi</taxon>
        <taxon>Dikarya</taxon>
        <taxon>Ascomycota</taxon>
        <taxon>Pezizomycotina</taxon>
        <taxon>Eurotiomycetes</taxon>
        <taxon>Eurotiomycetidae</taxon>
        <taxon>Eurotiales</taxon>
        <taxon>Aspergillaceae</taxon>
        <taxon>Aspergillus</taxon>
        <taxon>Aspergillus subgen. Circumdati</taxon>
    </lineage>
</organism>